<reference evidence="2" key="1">
    <citation type="submission" date="2011-11" db="EMBL/GenBank/DDBJ databases">
        <title>Improved High-Quality Draft sequence of Desulfovibrio sp. U5L.</title>
        <authorList>
            <consortium name="US DOE Joint Genome Institute"/>
            <person name="Lucas S."/>
            <person name="Han J."/>
            <person name="Lapidus A."/>
            <person name="Cheng J.-F."/>
            <person name="Goodwin L."/>
            <person name="Pitluck S."/>
            <person name="Peters L."/>
            <person name="Ovchinnikova G."/>
            <person name="Held B."/>
            <person name="Detter J.C."/>
            <person name="Han C."/>
            <person name="Tapia R."/>
            <person name="Land M."/>
            <person name="Hauser L."/>
            <person name="Kyrpides N."/>
            <person name="Ivanova N."/>
            <person name="Pagani I."/>
            <person name="Gabster J."/>
            <person name="Walker C."/>
            <person name="Stolyar S."/>
            <person name="Stahl D."/>
            <person name="Arkin A."/>
            <person name="Dehal P."/>
            <person name="Hazen T."/>
            <person name="Woyke T."/>
        </authorList>
    </citation>
    <scope>NUCLEOTIDE SEQUENCE [LARGE SCALE GENOMIC DNA]</scope>
    <source>
        <strain evidence="2">U5L</strain>
    </source>
</reference>
<dbReference type="AlphaFoldDB" id="I2Q470"/>
<protein>
    <submittedName>
        <fullName evidence="2">Uncharacterized protein</fullName>
    </submittedName>
</protein>
<accession>I2Q470</accession>
<organism evidence="2">
    <name type="scientific">Desulfovibrio sp. U5L</name>
    <dbReference type="NCBI Taxonomy" id="596152"/>
    <lineage>
        <taxon>Bacteria</taxon>
        <taxon>Pseudomonadati</taxon>
        <taxon>Thermodesulfobacteriota</taxon>
        <taxon>Desulfovibrionia</taxon>
        <taxon>Desulfovibrionales</taxon>
        <taxon>Desulfovibrionaceae</taxon>
        <taxon>Desulfovibrio</taxon>
    </lineage>
</organism>
<name>I2Q470_9BACT</name>
<gene>
    <name evidence="2" type="ORF">DesU5LDRAFT_2933</name>
</gene>
<evidence type="ECO:0000313" key="2">
    <source>
        <dbReference type="EMBL" id="EIG54576.1"/>
    </source>
</evidence>
<feature type="region of interest" description="Disordered" evidence="1">
    <location>
        <begin position="206"/>
        <end position="246"/>
    </location>
</feature>
<proteinExistence type="predicted"/>
<dbReference type="OrthoDB" id="5452005at2"/>
<dbReference type="EMBL" id="JH600068">
    <property type="protein sequence ID" value="EIG54576.1"/>
    <property type="molecule type" value="Genomic_DNA"/>
</dbReference>
<evidence type="ECO:0000256" key="1">
    <source>
        <dbReference type="SAM" id="MobiDB-lite"/>
    </source>
</evidence>
<feature type="compositionally biased region" description="Low complexity" evidence="1">
    <location>
        <begin position="222"/>
        <end position="232"/>
    </location>
</feature>
<dbReference type="HOGENOM" id="CLU_1127660_0_0_7"/>
<dbReference type="eggNOG" id="ENOG5031G7A">
    <property type="taxonomic scope" value="Bacteria"/>
</dbReference>
<sequence length="246" mass="26439">MEFLVAAPGLSSFRYDPATTVEPGGAHPCGEEELCRRSEPEEGCLVARAVLPALEYFSEVVSHQRVLVSCRDDQVTTIIEETGQEAAFRLLASGLGHAPCPFFRRFALDPAGQSGGDAATAFAHLARSLIFAEGETGMLDAATLSLLQAVAGRVGREIETHLQPVLLEARRRCRRDAAINAVIMLFSVNTLAVEALRQAGFPPPGRPCPVSGRAGRSEAAARFRARPGVWPGRPEPGRPGPFKRAW</sequence>